<dbReference type="AlphaFoldDB" id="E4XB27"/>
<reference evidence="8" key="1">
    <citation type="journal article" date="2010" name="Science">
        <title>Plasticity of animal genome architecture unmasked by rapid evolution of a pelagic tunicate.</title>
        <authorList>
            <person name="Denoeud F."/>
            <person name="Henriet S."/>
            <person name="Mungpakdee S."/>
            <person name="Aury J.M."/>
            <person name="Da Silva C."/>
            <person name="Brinkmann H."/>
            <person name="Mikhaleva J."/>
            <person name="Olsen L.C."/>
            <person name="Jubin C."/>
            <person name="Canestro C."/>
            <person name="Bouquet J.M."/>
            <person name="Danks G."/>
            <person name="Poulain J."/>
            <person name="Campsteijn C."/>
            <person name="Adamski M."/>
            <person name="Cross I."/>
            <person name="Yadetie F."/>
            <person name="Muffato M."/>
            <person name="Louis A."/>
            <person name="Butcher S."/>
            <person name="Tsagkogeorga G."/>
            <person name="Konrad A."/>
            <person name="Singh S."/>
            <person name="Jensen M.F."/>
            <person name="Cong E.H."/>
            <person name="Eikeseth-Otteraa H."/>
            <person name="Noel B."/>
            <person name="Anthouard V."/>
            <person name="Porcel B.M."/>
            <person name="Kachouri-Lafond R."/>
            <person name="Nishino A."/>
            <person name="Ugolini M."/>
            <person name="Chourrout P."/>
            <person name="Nishida H."/>
            <person name="Aasland R."/>
            <person name="Huzurbazar S."/>
            <person name="Westhof E."/>
            <person name="Delsuc F."/>
            <person name="Lehrach H."/>
            <person name="Reinhardt R."/>
            <person name="Weissenbach J."/>
            <person name="Roy S.W."/>
            <person name="Artiguenave F."/>
            <person name="Postlethwait J.H."/>
            <person name="Manak J.R."/>
            <person name="Thompson E.M."/>
            <person name="Jaillon O."/>
            <person name="Du Pasquier L."/>
            <person name="Boudinot P."/>
            <person name="Liberles D.A."/>
            <person name="Volff J.N."/>
            <person name="Philippe H."/>
            <person name="Lenhard B."/>
            <person name="Roest Crollius H."/>
            <person name="Wincker P."/>
            <person name="Chourrout D."/>
        </authorList>
    </citation>
    <scope>NUCLEOTIDE SEQUENCE [LARGE SCALE GENOMIC DNA]</scope>
</reference>
<dbReference type="PROSITE" id="PS00107">
    <property type="entry name" value="PROTEIN_KINASE_ATP"/>
    <property type="match status" value="1"/>
</dbReference>
<dbReference type="Gene3D" id="1.10.510.10">
    <property type="entry name" value="Transferase(Phosphotransferase) domain 1"/>
    <property type="match status" value="1"/>
</dbReference>
<sequence>MAAREQISKPGDLLRPGDVIKDKWKILRMIGKGGFGQIFATEYIKSGEKAAMKVESCNLSRQVNSLNLKATLLKALQYNSNYVCKFYGCGREEKFNYIIMSLLGKSITTLRKERSSEYFSTSTALRLGIEMLLAIRDLHDVGFIHRDIKPSNFALGVGHRSRRIFIYDFGLSRQFKDEDGELRQARDAPCPFRGTPRYASINAHNAMELGRHDDLWSLFYLLIELTYGRLPWKKLKGKNEVGARKRKFNHNRFFDKERIPNELKPFLEHLWMLDYYSKPNYELILNNLTDGLKKRKIQKNDPYDWEIEEPA</sequence>
<dbReference type="InParanoid" id="E4XB27"/>
<dbReference type="EMBL" id="FN653033">
    <property type="protein sequence ID" value="CBY08854.1"/>
    <property type="molecule type" value="Genomic_DNA"/>
</dbReference>
<dbReference type="InterPro" id="IPR050235">
    <property type="entry name" value="CK1_Ser-Thr_kinase"/>
</dbReference>
<evidence type="ECO:0000313" key="8">
    <source>
        <dbReference type="EMBL" id="CBY08854.1"/>
    </source>
</evidence>
<evidence type="ECO:0000256" key="3">
    <source>
        <dbReference type="ARBA" id="ARBA00022741"/>
    </source>
</evidence>
<keyword evidence="3 6" id="KW-0547">Nucleotide-binding</keyword>
<evidence type="ECO:0000256" key="4">
    <source>
        <dbReference type="ARBA" id="ARBA00022777"/>
    </source>
</evidence>
<keyword evidence="5 6" id="KW-0067">ATP-binding</keyword>
<evidence type="ECO:0000256" key="5">
    <source>
        <dbReference type="ARBA" id="ARBA00022840"/>
    </source>
</evidence>
<feature type="binding site" evidence="6">
    <location>
        <position position="53"/>
    </location>
    <ligand>
        <name>ATP</name>
        <dbReference type="ChEBI" id="CHEBI:30616"/>
    </ligand>
</feature>
<keyword evidence="1" id="KW-0723">Serine/threonine-protein kinase</keyword>
<dbReference type="InterPro" id="IPR000719">
    <property type="entry name" value="Prot_kinase_dom"/>
</dbReference>
<evidence type="ECO:0000256" key="6">
    <source>
        <dbReference type="PROSITE-ProRule" id="PRU10141"/>
    </source>
</evidence>
<accession>E4XB27</accession>
<dbReference type="InterPro" id="IPR047916">
    <property type="entry name" value="TTBK_Asator-like_STKc"/>
</dbReference>
<dbReference type="Proteomes" id="UP000001307">
    <property type="component" value="Unassembled WGS sequence"/>
</dbReference>
<dbReference type="InterPro" id="IPR011009">
    <property type="entry name" value="Kinase-like_dom_sf"/>
</dbReference>
<name>E4XB27_OIKDI</name>
<evidence type="ECO:0000313" key="9">
    <source>
        <dbReference type="Proteomes" id="UP000001307"/>
    </source>
</evidence>
<dbReference type="OrthoDB" id="5979581at2759"/>
<dbReference type="CDD" id="cd14017">
    <property type="entry name" value="STKc_TTBK"/>
    <property type="match status" value="1"/>
</dbReference>
<protein>
    <recommendedName>
        <fullName evidence="7">Protein kinase domain-containing protein</fullName>
    </recommendedName>
</protein>
<dbReference type="PROSITE" id="PS50011">
    <property type="entry name" value="PROTEIN_KINASE_DOM"/>
    <property type="match status" value="1"/>
</dbReference>
<evidence type="ECO:0000259" key="7">
    <source>
        <dbReference type="PROSITE" id="PS50011"/>
    </source>
</evidence>
<dbReference type="GO" id="GO:0004674">
    <property type="term" value="F:protein serine/threonine kinase activity"/>
    <property type="evidence" value="ECO:0007669"/>
    <property type="project" value="UniProtKB-KW"/>
</dbReference>
<evidence type="ECO:0000256" key="2">
    <source>
        <dbReference type="ARBA" id="ARBA00022679"/>
    </source>
</evidence>
<dbReference type="GO" id="GO:0005524">
    <property type="term" value="F:ATP binding"/>
    <property type="evidence" value="ECO:0007669"/>
    <property type="project" value="UniProtKB-UniRule"/>
</dbReference>
<dbReference type="SMART" id="SM00220">
    <property type="entry name" value="S_TKc"/>
    <property type="match status" value="1"/>
</dbReference>
<gene>
    <name evidence="8" type="ORF">GSOID_T00005693001</name>
</gene>
<evidence type="ECO:0000256" key="1">
    <source>
        <dbReference type="ARBA" id="ARBA00022527"/>
    </source>
</evidence>
<keyword evidence="4" id="KW-0418">Kinase</keyword>
<dbReference type="Pfam" id="PF00069">
    <property type="entry name" value="Pkinase"/>
    <property type="match status" value="1"/>
</dbReference>
<feature type="domain" description="Protein kinase" evidence="7">
    <location>
        <begin position="24"/>
        <end position="292"/>
    </location>
</feature>
<dbReference type="SUPFAM" id="SSF56112">
    <property type="entry name" value="Protein kinase-like (PK-like)"/>
    <property type="match status" value="1"/>
</dbReference>
<dbReference type="PANTHER" id="PTHR11909">
    <property type="entry name" value="CASEIN KINASE-RELATED"/>
    <property type="match status" value="1"/>
</dbReference>
<proteinExistence type="predicted"/>
<keyword evidence="9" id="KW-1185">Reference proteome</keyword>
<dbReference type="InterPro" id="IPR017441">
    <property type="entry name" value="Protein_kinase_ATP_BS"/>
</dbReference>
<keyword evidence="2" id="KW-0808">Transferase</keyword>
<organism evidence="8">
    <name type="scientific">Oikopleura dioica</name>
    <name type="common">Tunicate</name>
    <dbReference type="NCBI Taxonomy" id="34765"/>
    <lineage>
        <taxon>Eukaryota</taxon>
        <taxon>Metazoa</taxon>
        <taxon>Chordata</taxon>
        <taxon>Tunicata</taxon>
        <taxon>Appendicularia</taxon>
        <taxon>Copelata</taxon>
        <taxon>Oikopleuridae</taxon>
        <taxon>Oikopleura</taxon>
    </lineage>
</organism>